<feature type="active site" description="Proton donor/acceptor" evidence="12 14">
    <location>
        <position position="138"/>
    </location>
</feature>
<dbReference type="CDD" id="cd00950">
    <property type="entry name" value="DHDPS"/>
    <property type="match status" value="1"/>
</dbReference>
<dbReference type="SMART" id="SM01130">
    <property type="entry name" value="DHDPS"/>
    <property type="match status" value="1"/>
</dbReference>
<feature type="active site" description="Schiff-base intermediate with substrate" evidence="12 14">
    <location>
        <position position="167"/>
    </location>
</feature>
<dbReference type="GO" id="GO:0009089">
    <property type="term" value="P:lysine biosynthetic process via diaminopimelate"/>
    <property type="evidence" value="ECO:0007669"/>
    <property type="project" value="UniProtKB-UniRule"/>
</dbReference>
<dbReference type="AlphaFoldDB" id="A0A098S7P9"/>
<organism evidence="16 17">
    <name type="scientific">Phaeodactylibacter xiamenensis</name>
    <dbReference type="NCBI Taxonomy" id="1524460"/>
    <lineage>
        <taxon>Bacteria</taxon>
        <taxon>Pseudomonadati</taxon>
        <taxon>Bacteroidota</taxon>
        <taxon>Saprospiria</taxon>
        <taxon>Saprospirales</taxon>
        <taxon>Haliscomenobacteraceae</taxon>
        <taxon>Phaeodactylibacter</taxon>
    </lineage>
</organism>
<proteinExistence type="inferred from homology"/>
<comment type="similarity">
    <text evidence="3 12 13">Belongs to the DapA family.</text>
</comment>
<dbReference type="RefSeq" id="WP_044218279.1">
    <property type="nucleotide sequence ID" value="NZ_JBKAGJ010000006.1"/>
</dbReference>
<dbReference type="InterPro" id="IPR013785">
    <property type="entry name" value="Aldolase_TIM"/>
</dbReference>
<reference evidence="16 17" key="1">
    <citation type="journal article" date="2014" name="Int. J. Syst. Evol. Microbiol.">
        <title>Phaeodactylibacter xiamenensis gen. nov., sp. nov., a member of the family Saprospiraceae isolated from the marine alga Phaeodactylum tricornutum.</title>
        <authorList>
            <person name="Chen Z.Jr."/>
            <person name="Lei X."/>
            <person name="Lai Q."/>
            <person name="Li Y."/>
            <person name="Zhang B."/>
            <person name="Zhang J."/>
            <person name="Zhang H."/>
            <person name="Yang L."/>
            <person name="Zheng W."/>
            <person name="Tian Y."/>
            <person name="Yu Z."/>
            <person name="Xu H.Jr."/>
            <person name="Zheng T."/>
        </authorList>
    </citation>
    <scope>NUCLEOTIDE SEQUENCE [LARGE SCALE GENOMIC DNA]</scope>
    <source>
        <strain evidence="16 17">KD52</strain>
    </source>
</reference>
<dbReference type="GO" id="GO:0005829">
    <property type="term" value="C:cytosol"/>
    <property type="evidence" value="ECO:0007669"/>
    <property type="project" value="TreeGrafter"/>
</dbReference>
<evidence type="ECO:0000256" key="4">
    <source>
        <dbReference type="ARBA" id="ARBA00012086"/>
    </source>
</evidence>
<dbReference type="PROSITE" id="PS00666">
    <property type="entry name" value="DHDPS_2"/>
    <property type="match status" value="1"/>
</dbReference>
<dbReference type="PRINTS" id="PR00146">
    <property type="entry name" value="DHPICSNTHASE"/>
</dbReference>
<dbReference type="UniPathway" id="UPA00034">
    <property type="reaction ID" value="UER00017"/>
</dbReference>
<evidence type="ECO:0000256" key="3">
    <source>
        <dbReference type="ARBA" id="ARBA00007592"/>
    </source>
</evidence>
<keyword evidence="7 12" id="KW-0220">Diaminopimelate biosynthesis</keyword>
<accession>A0A098S7P9</accession>
<keyword evidence="17" id="KW-1185">Reference proteome</keyword>
<evidence type="ECO:0000256" key="6">
    <source>
        <dbReference type="ARBA" id="ARBA00022605"/>
    </source>
</evidence>
<comment type="caution">
    <text evidence="12">Was originally thought to be a dihydrodipicolinate synthase (DHDPS), catalyzing the condensation of (S)-aspartate-beta-semialdehyde [(S)-ASA] and pyruvate to dihydrodipicolinate (DHDP). However, it was shown in E.coli that the product of the enzymatic reaction is not dihydrodipicolinate but in fact (4S)-4-hydroxy-2,3,4,5-tetrahydro-(2S)-dipicolinic acid (HTPA), and that the consecutive dehydration reaction leading to DHDP is not spontaneous but catalyzed by DapB.</text>
</comment>
<keyword evidence="9 12" id="KW-0456">Lyase</keyword>
<feature type="site" description="Part of a proton relay during catalysis" evidence="12">
    <location>
        <position position="48"/>
    </location>
</feature>
<dbReference type="GO" id="GO:0019877">
    <property type="term" value="P:diaminopimelate biosynthetic process"/>
    <property type="evidence" value="ECO:0007669"/>
    <property type="project" value="UniProtKB-UniRule"/>
</dbReference>
<dbReference type="PANTHER" id="PTHR12128">
    <property type="entry name" value="DIHYDRODIPICOLINATE SYNTHASE"/>
    <property type="match status" value="1"/>
</dbReference>
<evidence type="ECO:0000256" key="13">
    <source>
        <dbReference type="PIRNR" id="PIRNR001365"/>
    </source>
</evidence>
<dbReference type="GO" id="GO:0008840">
    <property type="term" value="F:4-hydroxy-tetrahydrodipicolinate synthase activity"/>
    <property type="evidence" value="ECO:0007669"/>
    <property type="project" value="UniProtKB-UniRule"/>
</dbReference>
<protein>
    <recommendedName>
        <fullName evidence="4 12">4-hydroxy-tetrahydrodipicolinate synthase</fullName>
        <shortName evidence="12">HTPA synthase</shortName>
        <ecNumber evidence="4 12">4.3.3.7</ecNumber>
    </recommendedName>
</protein>
<comment type="function">
    <text evidence="1 12">Catalyzes the condensation of (S)-aspartate-beta-semialdehyde [(S)-ASA] and pyruvate to 4-hydroxy-tetrahydrodipicolinate (HTPA).</text>
</comment>
<dbReference type="STRING" id="1524460.IX84_07955"/>
<name>A0A098S7P9_9BACT</name>
<evidence type="ECO:0000256" key="12">
    <source>
        <dbReference type="HAMAP-Rule" id="MF_00418"/>
    </source>
</evidence>
<evidence type="ECO:0000313" key="17">
    <source>
        <dbReference type="Proteomes" id="UP000029736"/>
    </source>
</evidence>
<evidence type="ECO:0000256" key="1">
    <source>
        <dbReference type="ARBA" id="ARBA00003294"/>
    </source>
</evidence>
<dbReference type="EC" id="4.3.3.7" evidence="4 12"/>
<feature type="binding site" evidence="12 15">
    <location>
        <position position="209"/>
    </location>
    <ligand>
        <name>pyruvate</name>
        <dbReference type="ChEBI" id="CHEBI:15361"/>
    </ligand>
</feature>
<dbReference type="Proteomes" id="UP000029736">
    <property type="component" value="Unassembled WGS sequence"/>
</dbReference>
<comment type="caution">
    <text evidence="16">The sequence shown here is derived from an EMBL/GenBank/DDBJ whole genome shotgun (WGS) entry which is preliminary data.</text>
</comment>
<dbReference type="PIRSF" id="PIRSF001365">
    <property type="entry name" value="DHDPS"/>
    <property type="match status" value="1"/>
</dbReference>
<keyword evidence="8 12" id="KW-0457">Lysine biosynthesis</keyword>
<dbReference type="InterPro" id="IPR005263">
    <property type="entry name" value="DapA"/>
</dbReference>
<feature type="site" description="Part of a proton relay during catalysis" evidence="12">
    <location>
        <position position="112"/>
    </location>
</feature>
<evidence type="ECO:0000256" key="9">
    <source>
        <dbReference type="ARBA" id="ARBA00023239"/>
    </source>
</evidence>
<evidence type="ECO:0000256" key="14">
    <source>
        <dbReference type="PIRSR" id="PIRSR001365-1"/>
    </source>
</evidence>
<comment type="subunit">
    <text evidence="12">Homotetramer; dimer of dimers.</text>
</comment>
<evidence type="ECO:0000256" key="2">
    <source>
        <dbReference type="ARBA" id="ARBA00005120"/>
    </source>
</evidence>
<dbReference type="InterPro" id="IPR020625">
    <property type="entry name" value="Schiff_base-form_aldolases_AS"/>
</dbReference>
<feature type="binding site" evidence="12 15">
    <location>
        <position position="49"/>
    </location>
    <ligand>
        <name>pyruvate</name>
        <dbReference type="ChEBI" id="CHEBI:15361"/>
    </ligand>
</feature>
<keyword evidence="6 12" id="KW-0028">Amino-acid biosynthesis</keyword>
<dbReference type="NCBIfam" id="TIGR00674">
    <property type="entry name" value="dapA"/>
    <property type="match status" value="1"/>
</dbReference>
<sequence length="298" mass="32360">MKQQLQLSGTGVALVTPFRNKTIDFPALSRLIEHTIQGGVDFIVSLGTTGEAITQSPEECREVLSFTVREVKGRVPVVAGLFGSNYTEKLVNALKTYDFEGIAAIMSSSPAYSKPSQEGIYQHYMAVAEASPVPVIIYNVPGRTCSNIEAETTLRLAHSSDRFLAVKEASGDLAQAISILKDKPAHFQVWSGEDPLTLPMIACGATGVISVIANAFPQPFSSMVRHARAGELQAARKWNDLLHDIHPYLYVDGNPSGIKGALEMIGICSKETRIPLVPLTDQTYQELHRVIEKAGLLP</sequence>
<comment type="catalytic activity">
    <reaction evidence="11 12">
        <text>L-aspartate 4-semialdehyde + pyruvate = (2S,4S)-4-hydroxy-2,3,4,5-tetrahydrodipicolinate + H2O + H(+)</text>
        <dbReference type="Rhea" id="RHEA:34171"/>
        <dbReference type="ChEBI" id="CHEBI:15361"/>
        <dbReference type="ChEBI" id="CHEBI:15377"/>
        <dbReference type="ChEBI" id="CHEBI:15378"/>
        <dbReference type="ChEBI" id="CHEBI:67139"/>
        <dbReference type="ChEBI" id="CHEBI:537519"/>
        <dbReference type="EC" id="4.3.3.7"/>
    </reaction>
</comment>
<dbReference type="Pfam" id="PF00701">
    <property type="entry name" value="DHDPS"/>
    <property type="match status" value="1"/>
</dbReference>
<dbReference type="InterPro" id="IPR002220">
    <property type="entry name" value="DapA-like"/>
</dbReference>
<comment type="subcellular location">
    <subcellularLocation>
        <location evidence="12">Cytoplasm</location>
    </subcellularLocation>
</comment>
<keyword evidence="5 12" id="KW-0963">Cytoplasm</keyword>
<dbReference type="EMBL" id="JPOS01000018">
    <property type="protein sequence ID" value="KGE88599.1"/>
    <property type="molecule type" value="Genomic_DNA"/>
</dbReference>
<evidence type="ECO:0000256" key="10">
    <source>
        <dbReference type="ARBA" id="ARBA00023270"/>
    </source>
</evidence>
<dbReference type="SUPFAM" id="SSF51569">
    <property type="entry name" value="Aldolase"/>
    <property type="match status" value="1"/>
</dbReference>
<dbReference type="HAMAP" id="MF_00418">
    <property type="entry name" value="DapA"/>
    <property type="match status" value="1"/>
</dbReference>
<dbReference type="PANTHER" id="PTHR12128:SF66">
    <property type="entry name" value="4-HYDROXY-2-OXOGLUTARATE ALDOLASE, MITOCHONDRIAL"/>
    <property type="match status" value="1"/>
</dbReference>
<evidence type="ECO:0000313" key="16">
    <source>
        <dbReference type="EMBL" id="KGE88599.1"/>
    </source>
</evidence>
<evidence type="ECO:0000256" key="15">
    <source>
        <dbReference type="PIRSR" id="PIRSR001365-2"/>
    </source>
</evidence>
<evidence type="ECO:0000256" key="11">
    <source>
        <dbReference type="ARBA" id="ARBA00047836"/>
    </source>
</evidence>
<evidence type="ECO:0000256" key="5">
    <source>
        <dbReference type="ARBA" id="ARBA00022490"/>
    </source>
</evidence>
<evidence type="ECO:0000256" key="8">
    <source>
        <dbReference type="ARBA" id="ARBA00023154"/>
    </source>
</evidence>
<keyword evidence="10 12" id="KW-0704">Schiff base</keyword>
<dbReference type="Gene3D" id="3.20.20.70">
    <property type="entry name" value="Aldolase class I"/>
    <property type="match status" value="1"/>
</dbReference>
<dbReference type="OrthoDB" id="9782828at2"/>
<gene>
    <name evidence="12" type="primary">dapA</name>
    <name evidence="16" type="ORF">IX84_07955</name>
</gene>
<evidence type="ECO:0000256" key="7">
    <source>
        <dbReference type="ARBA" id="ARBA00022915"/>
    </source>
</evidence>
<comment type="pathway">
    <text evidence="2 12">Amino-acid biosynthesis; L-lysine biosynthesis via DAP pathway; (S)-tetrahydrodipicolinate from L-aspartate: step 3/4.</text>
</comment>